<protein>
    <submittedName>
        <fullName evidence="1">Uncharacterized protein</fullName>
    </submittedName>
</protein>
<dbReference type="AlphaFoldDB" id="A0AA36BR35"/>
<organism evidence="1 2">
    <name type="scientific">Octopus vulgaris</name>
    <name type="common">Common octopus</name>
    <dbReference type="NCBI Taxonomy" id="6645"/>
    <lineage>
        <taxon>Eukaryota</taxon>
        <taxon>Metazoa</taxon>
        <taxon>Spiralia</taxon>
        <taxon>Lophotrochozoa</taxon>
        <taxon>Mollusca</taxon>
        <taxon>Cephalopoda</taxon>
        <taxon>Coleoidea</taxon>
        <taxon>Octopodiformes</taxon>
        <taxon>Octopoda</taxon>
        <taxon>Incirrata</taxon>
        <taxon>Octopodidae</taxon>
        <taxon>Octopus</taxon>
    </lineage>
</organism>
<accession>A0AA36BR35</accession>
<evidence type="ECO:0000313" key="1">
    <source>
        <dbReference type="EMBL" id="CAI9739006.1"/>
    </source>
</evidence>
<reference evidence="1" key="1">
    <citation type="submission" date="2023-08" db="EMBL/GenBank/DDBJ databases">
        <authorList>
            <person name="Alioto T."/>
            <person name="Alioto T."/>
            <person name="Gomez Garrido J."/>
        </authorList>
    </citation>
    <scope>NUCLEOTIDE SEQUENCE</scope>
</reference>
<sequence length="77" mass="8870">MTSILNYVQVLVFTLGLECQRYFRDYTSRIDVPAICVPTICSDWKTSVRMRLVCKKGGIFGENDMFPKRERCGARAD</sequence>
<name>A0AA36BR35_OCTVU</name>
<dbReference type="Proteomes" id="UP001162480">
    <property type="component" value="Chromosome 22"/>
</dbReference>
<dbReference type="EMBL" id="OX597835">
    <property type="protein sequence ID" value="CAI9739006.1"/>
    <property type="molecule type" value="Genomic_DNA"/>
</dbReference>
<evidence type="ECO:0000313" key="2">
    <source>
        <dbReference type="Proteomes" id="UP001162480"/>
    </source>
</evidence>
<proteinExistence type="predicted"/>
<keyword evidence="2" id="KW-1185">Reference proteome</keyword>
<gene>
    <name evidence="1" type="ORF">OCTVUL_1B003054</name>
</gene>